<organism evidence="1 2">
    <name type="scientific">Clostridium sporogenes</name>
    <dbReference type="NCBI Taxonomy" id="1509"/>
    <lineage>
        <taxon>Bacteria</taxon>
        <taxon>Bacillati</taxon>
        <taxon>Bacillota</taxon>
        <taxon>Clostridia</taxon>
        <taxon>Eubacteriales</taxon>
        <taxon>Clostridiaceae</taxon>
        <taxon>Clostridium</taxon>
    </lineage>
</organism>
<proteinExistence type="predicted"/>
<dbReference type="RefSeq" id="WP_085333519.1">
    <property type="nucleotide sequence ID" value="NZ_MWJJ01000001.1"/>
</dbReference>
<evidence type="ECO:0000313" key="2">
    <source>
        <dbReference type="Proteomes" id="UP000193911"/>
    </source>
</evidence>
<dbReference type="EMBL" id="MWJJ01000001">
    <property type="protein sequence ID" value="OSB19384.1"/>
    <property type="molecule type" value="Genomic_DNA"/>
</dbReference>
<sequence length="205" mass="24540">MSYLKKYQWELIPDKLPIVKRNCPKCNEKTNYINSEKFRINANKNNIDIWLIYKCEKCKSTWNMMIYERIKPCNISKHEYDKFLSNDRELAREYAFNLSIYSKNKAEVILENINYRLVQRRLEAYYIKENELVIELVCKYPMELRVDKLLSNIFGISRSKIKSTHKKGVIFIRDDKNSLNIKVRDGLEIHVLKAIDSIEFLDSII</sequence>
<accession>A0ABD6RSH1</accession>
<dbReference type="Proteomes" id="UP000193911">
    <property type="component" value="Unassembled WGS sequence"/>
</dbReference>
<evidence type="ECO:0000313" key="1">
    <source>
        <dbReference type="EMBL" id="OSB19384.1"/>
    </source>
</evidence>
<gene>
    <name evidence="1" type="ORF">B2H94_09895</name>
</gene>
<dbReference type="Pfam" id="PF06353">
    <property type="entry name" value="DUF1062"/>
    <property type="match status" value="1"/>
</dbReference>
<reference evidence="1 2" key="1">
    <citation type="submission" date="2017-02" db="EMBL/GenBank/DDBJ databases">
        <title>Differentiating clades of botulinum-neurotoxin-producing Clostridia with a simple, multiplex PCR assay.</title>
        <authorList>
            <person name="Williamson C.H.D."/>
            <person name="Vazquez A."/>
            <person name="Hill K."/>
            <person name="Smith T.J."/>
            <person name="Nottingham R."/>
            <person name="Stone N.E."/>
            <person name="Sobek C.J."/>
            <person name="Cocking J.H."/>
            <person name="Fernandez R.A."/>
            <person name="Caballero P.A."/>
            <person name="Leiser O.P."/>
            <person name="Keim P."/>
            <person name="Sahl J.W."/>
        </authorList>
    </citation>
    <scope>NUCLEOTIDE SEQUENCE [LARGE SCALE GENOMIC DNA]</scope>
    <source>
        <strain evidence="1 2">CLS_DGF_0088_06</strain>
    </source>
</reference>
<name>A0ABD6RSH1_CLOSG</name>
<evidence type="ECO:0008006" key="3">
    <source>
        <dbReference type="Google" id="ProtNLM"/>
    </source>
</evidence>
<protein>
    <recommendedName>
        <fullName evidence="3">DUF1062 domain-containing protein</fullName>
    </recommendedName>
</protein>
<dbReference type="AlphaFoldDB" id="A0ABD6RSH1"/>
<dbReference type="InterPro" id="IPR009412">
    <property type="entry name" value="DUF1062"/>
</dbReference>
<comment type="caution">
    <text evidence="1">The sequence shown here is derived from an EMBL/GenBank/DDBJ whole genome shotgun (WGS) entry which is preliminary data.</text>
</comment>